<dbReference type="GO" id="GO:0010008">
    <property type="term" value="C:endosome membrane"/>
    <property type="evidence" value="ECO:0007669"/>
    <property type="project" value="TreeGrafter"/>
</dbReference>
<organism evidence="14 15">
    <name type="scientific">Phakopsora pachyrhizi</name>
    <name type="common">Asian soybean rust disease fungus</name>
    <dbReference type="NCBI Taxonomy" id="170000"/>
    <lineage>
        <taxon>Eukaryota</taxon>
        <taxon>Fungi</taxon>
        <taxon>Dikarya</taxon>
        <taxon>Basidiomycota</taxon>
        <taxon>Pucciniomycotina</taxon>
        <taxon>Pucciniomycetes</taxon>
        <taxon>Pucciniales</taxon>
        <taxon>Phakopsoraceae</taxon>
        <taxon>Phakopsora</taxon>
    </lineage>
</organism>
<dbReference type="CDD" id="cd17300">
    <property type="entry name" value="PIPKc_PIKfyve"/>
    <property type="match status" value="1"/>
</dbReference>
<dbReference type="SMART" id="SM00330">
    <property type="entry name" value="PIPKc"/>
    <property type="match status" value="1"/>
</dbReference>
<dbReference type="SUPFAM" id="SSF57903">
    <property type="entry name" value="FYVE/PHD zinc finger"/>
    <property type="match status" value="1"/>
</dbReference>
<accession>A0AAV0AFZ8</accession>
<dbReference type="PANTHER" id="PTHR45748">
    <property type="entry name" value="1-PHOSPHATIDYLINOSITOL 3-PHOSPHATE 5-KINASE-RELATED"/>
    <property type="match status" value="1"/>
</dbReference>
<protein>
    <recommendedName>
        <fullName evidence="1">1-phosphatidylinositol-3-phosphate 5-kinase</fullName>
        <ecNumber evidence="1">2.7.1.150</ecNumber>
    </recommendedName>
</protein>
<dbReference type="PROSITE" id="PS51455">
    <property type="entry name" value="PIPK"/>
    <property type="match status" value="1"/>
</dbReference>
<feature type="compositionally biased region" description="Basic and acidic residues" evidence="11">
    <location>
        <begin position="1769"/>
        <end position="1778"/>
    </location>
</feature>
<dbReference type="Gene3D" id="3.30.800.10">
    <property type="entry name" value="Phosphatidylinositol Phosphate Kinase II Beta"/>
    <property type="match status" value="1"/>
</dbReference>
<dbReference type="InterPro" id="IPR000306">
    <property type="entry name" value="Znf_FYVE"/>
</dbReference>
<reference evidence="14" key="1">
    <citation type="submission" date="2022-06" db="EMBL/GenBank/DDBJ databases">
        <authorList>
            <consortium name="SYNGENTA / RWTH Aachen University"/>
        </authorList>
    </citation>
    <scope>NUCLEOTIDE SEQUENCE</scope>
</reference>
<feature type="region of interest" description="Disordered" evidence="11">
    <location>
        <begin position="46"/>
        <end position="82"/>
    </location>
</feature>
<dbReference type="SUPFAM" id="SSF52029">
    <property type="entry name" value="GroEL apical domain-like"/>
    <property type="match status" value="1"/>
</dbReference>
<dbReference type="GO" id="GO:0000329">
    <property type="term" value="C:fungal-type vacuole membrane"/>
    <property type="evidence" value="ECO:0007669"/>
    <property type="project" value="TreeGrafter"/>
</dbReference>
<dbReference type="InterPro" id="IPR013083">
    <property type="entry name" value="Znf_RING/FYVE/PHD"/>
</dbReference>
<keyword evidence="15" id="KW-1185">Reference proteome</keyword>
<evidence type="ECO:0000313" key="15">
    <source>
        <dbReference type="Proteomes" id="UP001153365"/>
    </source>
</evidence>
<dbReference type="FunFam" id="3.30.810.10:FF:000001">
    <property type="entry name" value="1-phosphatidylinositol 3-phosphate 5-kinase FAB1"/>
    <property type="match status" value="1"/>
</dbReference>
<evidence type="ECO:0000313" key="14">
    <source>
        <dbReference type="EMBL" id="CAH7667084.1"/>
    </source>
</evidence>
<dbReference type="SUPFAM" id="SSF56104">
    <property type="entry name" value="SAICAR synthase-like"/>
    <property type="match status" value="1"/>
</dbReference>
<sequence>MQAFLSQVESITDLNRTTTSSPTLTPCSASSSSLALNFDNQQSSYVSFPDTSSNSTPMGQMNSQSSLLNSTGDRYMANESDSPTTLLDRFKSALSASVWTSPMNTSERKASNGSLFTNSPSPCQKLTSYSNEISPHQSLVPDTAHKGHLSKGGGRVSPHSNYLTPSNLSVAQDATLRPFNLSDQTPSKPTNSASSLKILGSLQPKGSKASVGLAWNPMPLATSKSTTQCVTSNSIIANQEIGSSWDFNRSFNATSETSKAPFYLYSQPHGDATQSFTGSDALLRSLVLANAASGSSNEFPNVPTFSHIPGFPLPTETVADDAGSMLSSSFSPSITNQHTRNHWDGIGAAHHDINDSTRARNRLQGKGLSKEYWMPDKDAKECYDCAVAFTSWRRKHHCRICGAIFCARCASNLISGNRFASSGYIRVCNICLANLEPESGDPSNYKDDTEEENSAPEATASFNIFGSRSQPNHPPVTSVAVPIAKNRGITKAVVDGYLPALNRRQIVHQSSASSGDQPPNREKTSMELLSASEVTTPKPSGDHETFSSVAALSTTQPPPSNCTVSSAPFRKALSDEEQSGIPGIKDVNVNETSSTIIMSDVPQVCLDPTLTETHDTKDVLNAEEANSESDKKGNSVDDAFPSKVKKVEHVYLEKKGDNLPALPGKSHWPNRTYPSSENGQSILYEEHISAMILQFLNRANICPVSTWENELTKLLLKFASDPPRPDFTEEDAADIRKMTKIKKIPGGRPSDSEYLYGLVFTKDVVHKKMKTYYKNPRVLAISIPLEFQRVDGYSKLEPLIRQERQYLKTLVNRITSSKPDVIFVEGNVSRLAIEYLVEAKVTVMSHVKPTVLQAVARASQTPIVSSLDKLLNLQVGQCSLFQVQTLRHRLFPTNQRKSLARLEGCEPALGGTIVLRGGNDVLLSKLKSLMSMMVRIAYSLRLERAFLKEEGALLSDTSAELTSILLLQYKNLDVRAVLSRFRNARRILIPNKPVTPHKSGLSDKHFEPLSMTEAIDDILKPYEALFLSGSPGVKLNPPFVLLKLRDVNRRLNELRNFPSQMSNQLATSLNVFCGKSISSSGAVSLVENASPDPSTRPESFVEGASYKSVETKACVSAMEAEGAHARLEILVELGKQLEDERAAACYYLSTHRFESFSAVDHQRIVIQESVTYCPPSTSLGHTCQAPHLRVLSFYSAGDQSVGQIIQMIVASQSQICPAKGCGQPKSFHQTNYTHGSFKASIKIHHPEQTSVSTGSISSKSQAAVSNEPLHDSSNSFTGSDDRRYIMMQGYCPNCSGYTRKAAMTSDSWGLSFGKFLQLCFYSPGLVTEFLSDFTTGLRLPCNHDSHLEHIRMFFYQGFRIDFFVRKTIVYEAIPPPLTLVTPFQARQKAREEEYDTIRKRSEAFFYSVKTRIKGFNYDVVSVEKQNSSEEAMRELLSKAEFDAQALHSKLDEVYADCIGTNGVRMNTVRKTLIDKAVEWDQLFATFEIRFIASDSKDARRLTSVQLRKLFTDQGSIPGSPDRLFPRVHQFPASKIDSDHGHIGPVIGSFKKAFPSPNLKGVATIAALEAPSEGNIQKPEPAIVHGPNRILEHCSEPSTPSIGTQDPMDSENPMDSVNEVSTANQTSVFIPSVVVDPAPNSNPPHRSNSKVFFKGDTERTIGSSALTSEESRESVTNNMNLLIPSNNSTPKSYITNQPITSNQSQAAVNDDVDDDCKSDSTVVILRNGNDRRSNVKGSGEPRESDIDTTTGSEVDSGHEARRLTIRGRRVKEFPLKFEAPRPLNQTNTTSNASGLPEDQVKNSAQLSGPQPTVSSKQKKAATLTVRPTFRRGKRKRPMATLERSINHENDTVDSKGHSERVRHLTSKIASRNLHRLGPRIASGAKLNSDIGALVTSRVTRPRNFVVRRNRAIETGLPVSSAYVTTIARHFDRMTRDAERLKQSNEHLQAFSSLTAAVNEDSDSEIDELIPEGFELETPEPLIFEGASNPSPDVALPFNLALQHTPENSLSPSAEPSNLNYPADSSELQGSMTSHTTPCSPSFLSESFKFAPNGLSNFSDNDMSLSDTGRHSIIKTLSSLWSYRGVDFLPLDYPQLPTEHQSAENPVLIREDEPSSIIAYTLASKLYQDTLKETEPRLVERSEIFMPGDLKARSADIDSTWGMIDFASEDVEIDETLKVPTNNAKPMQFRFDVSPCTITCKVFFMHQFEVLRKNLLCKDIVESLARCHKWDASGGKSGQKFLKTKDERFLIKGISKTELEALNKFAPAYFEYLSSARKEKRPITLAKMLGIFQVSFINKTTHRKGRLQVQVIENLWATKPHLQVYDLKGLTRNRTVSVTGRPNEVLLDGNFCEMTRTDPILLHENSLLRLQASLHNDTLFLANNNVMDYSLAVGFDEQNQNLYVGIIDYLQTYSWDKRLETLVKELGGTSKEAPTIITPSLYKARFRKAMGRYFMPSPDAWLRSWKPYLLPSEDENTGTVNEKDGTKSTEGKIEDVYIHFSS</sequence>
<proteinExistence type="predicted"/>
<feature type="compositionally biased region" description="Polar residues" evidence="11">
    <location>
        <begin position="1782"/>
        <end position="1792"/>
    </location>
</feature>
<evidence type="ECO:0000256" key="6">
    <source>
        <dbReference type="ARBA" id="ARBA00022777"/>
    </source>
</evidence>
<dbReference type="InterPro" id="IPR027484">
    <property type="entry name" value="PInositol-4-P-5-kinase_N"/>
</dbReference>
<evidence type="ECO:0000259" key="12">
    <source>
        <dbReference type="PROSITE" id="PS50178"/>
    </source>
</evidence>
<feature type="region of interest" description="Disordered" evidence="11">
    <location>
        <begin position="142"/>
        <end position="165"/>
    </location>
</feature>
<dbReference type="Gene3D" id="3.30.40.10">
    <property type="entry name" value="Zinc/RING finger domain, C3HC4 (zinc finger)"/>
    <property type="match status" value="1"/>
</dbReference>
<evidence type="ECO:0000256" key="2">
    <source>
        <dbReference type="ARBA" id="ARBA00022679"/>
    </source>
</evidence>
<feature type="domain" description="FYVE-type" evidence="12">
    <location>
        <begin position="376"/>
        <end position="436"/>
    </location>
</feature>
<evidence type="ECO:0000256" key="5">
    <source>
        <dbReference type="ARBA" id="ARBA00022771"/>
    </source>
</evidence>
<dbReference type="InterPro" id="IPR002423">
    <property type="entry name" value="Cpn60/GroEL/TCP-1"/>
</dbReference>
<feature type="compositionally biased region" description="Polar residues" evidence="11">
    <location>
        <begin position="1800"/>
        <end position="1814"/>
    </location>
</feature>
<gene>
    <name evidence="14" type="ORF">PPACK8108_LOCUS1470</name>
</gene>
<comment type="caution">
    <text evidence="14">The sequence shown here is derived from an EMBL/GenBank/DDBJ whole genome shotgun (WGS) entry which is preliminary data.</text>
</comment>
<dbReference type="GO" id="GO:0046854">
    <property type="term" value="P:phosphatidylinositol phosphate biosynthetic process"/>
    <property type="evidence" value="ECO:0007669"/>
    <property type="project" value="TreeGrafter"/>
</dbReference>
<dbReference type="Gene3D" id="3.50.7.10">
    <property type="entry name" value="GroEL"/>
    <property type="match status" value="1"/>
</dbReference>
<dbReference type="Gene3D" id="3.30.810.10">
    <property type="entry name" value="2-Layer Sandwich"/>
    <property type="match status" value="1"/>
</dbReference>
<feature type="domain" description="PIPK" evidence="13">
    <location>
        <begin position="2134"/>
        <end position="2452"/>
    </location>
</feature>
<dbReference type="CDD" id="cd15725">
    <property type="entry name" value="FYVE_PIKfyve_Fab1"/>
    <property type="match status" value="1"/>
</dbReference>
<name>A0AAV0AFZ8_PHAPC</name>
<feature type="region of interest" description="Disordered" evidence="11">
    <location>
        <begin position="615"/>
        <end position="639"/>
    </location>
</feature>
<dbReference type="FunFam" id="3.50.7.10:FF:000007">
    <property type="entry name" value="1-phosphatidylinositol 3-phosphate 5-kinase isoform X1"/>
    <property type="match status" value="1"/>
</dbReference>
<dbReference type="FunFam" id="3.30.40.10:FF:000283">
    <property type="entry name" value="1-phosphatidylinositol-3-phosphate 5-kinase (Fab1)"/>
    <property type="match status" value="1"/>
</dbReference>
<keyword evidence="6 10" id="KW-0418">Kinase</keyword>
<keyword evidence="8 10" id="KW-0067">ATP-binding</keyword>
<dbReference type="GO" id="GO:0000285">
    <property type="term" value="F:1-phosphatidylinositol-3-phosphate 5-kinase activity"/>
    <property type="evidence" value="ECO:0007669"/>
    <property type="project" value="UniProtKB-EC"/>
</dbReference>
<feature type="region of interest" description="Disordered" evidence="11">
    <location>
        <begin position="1681"/>
        <end position="1821"/>
    </location>
</feature>
<dbReference type="Pfam" id="PF01504">
    <property type="entry name" value="PIP5K"/>
    <property type="match status" value="1"/>
</dbReference>
<evidence type="ECO:0000256" key="4">
    <source>
        <dbReference type="ARBA" id="ARBA00022741"/>
    </source>
</evidence>
<dbReference type="InterPro" id="IPR044769">
    <property type="entry name" value="PIKfyve_PIPKc"/>
</dbReference>
<dbReference type="Pfam" id="PF00118">
    <property type="entry name" value="Cpn60_TCP1"/>
    <property type="match status" value="1"/>
</dbReference>
<evidence type="ECO:0000259" key="13">
    <source>
        <dbReference type="PROSITE" id="PS51455"/>
    </source>
</evidence>
<dbReference type="EMBL" id="CALTRL010000203">
    <property type="protein sequence ID" value="CAH7667084.1"/>
    <property type="molecule type" value="Genomic_DNA"/>
</dbReference>
<evidence type="ECO:0000256" key="9">
    <source>
        <dbReference type="PROSITE-ProRule" id="PRU00091"/>
    </source>
</evidence>
<dbReference type="GO" id="GO:0008270">
    <property type="term" value="F:zinc ion binding"/>
    <property type="evidence" value="ECO:0007669"/>
    <property type="project" value="UniProtKB-KW"/>
</dbReference>
<keyword evidence="7" id="KW-0862">Zinc</keyword>
<dbReference type="InterPro" id="IPR011011">
    <property type="entry name" value="Znf_FYVE_PHD"/>
</dbReference>
<dbReference type="GO" id="GO:0005524">
    <property type="term" value="F:ATP binding"/>
    <property type="evidence" value="ECO:0007669"/>
    <property type="project" value="UniProtKB-UniRule"/>
</dbReference>
<evidence type="ECO:0000256" key="7">
    <source>
        <dbReference type="ARBA" id="ARBA00022833"/>
    </source>
</evidence>
<dbReference type="Proteomes" id="UP001153365">
    <property type="component" value="Unassembled WGS sequence"/>
</dbReference>
<evidence type="ECO:0000256" key="1">
    <source>
        <dbReference type="ARBA" id="ARBA00012009"/>
    </source>
</evidence>
<dbReference type="InterPro" id="IPR017455">
    <property type="entry name" value="Znf_FYVE-rel"/>
</dbReference>
<keyword evidence="3" id="KW-0479">Metal-binding</keyword>
<dbReference type="InterPro" id="IPR027409">
    <property type="entry name" value="GroEL-like_apical_dom_sf"/>
</dbReference>
<keyword evidence="5 9" id="KW-0863">Zinc-finger</keyword>
<evidence type="ECO:0000256" key="3">
    <source>
        <dbReference type="ARBA" id="ARBA00022723"/>
    </source>
</evidence>
<dbReference type="PROSITE" id="PS50178">
    <property type="entry name" value="ZF_FYVE"/>
    <property type="match status" value="1"/>
</dbReference>
<feature type="compositionally biased region" description="Polar residues" evidence="11">
    <location>
        <begin position="1681"/>
        <end position="1706"/>
    </location>
</feature>
<dbReference type="SMART" id="SM00064">
    <property type="entry name" value="FYVE"/>
    <property type="match status" value="1"/>
</dbReference>
<dbReference type="PANTHER" id="PTHR45748:SF7">
    <property type="entry name" value="1-PHOSPHATIDYLINOSITOL 3-PHOSPHATE 5-KINASE-RELATED"/>
    <property type="match status" value="1"/>
</dbReference>
<keyword evidence="2 10" id="KW-0808">Transferase</keyword>
<evidence type="ECO:0000256" key="8">
    <source>
        <dbReference type="ARBA" id="ARBA00022840"/>
    </source>
</evidence>
<keyword evidence="4 10" id="KW-0547">Nucleotide-binding</keyword>
<evidence type="ECO:0000256" key="10">
    <source>
        <dbReference type="PROSITE-ProRule" id="PRU00781"/>
    </source>
</evidence>
<evidence type="ECO:0000256" key="11">
    <source>
        <dbReference type="SAM" id="MobiDB-lite"/>
    </source>
</evidence>
<dbReference type="InterPro" id="IPR002498">
    <property type="entry name" value="PInositol-4-P-4/5-kinase_core"/>
</dbReference>
<dbReference type="Pfam" id="PF01363">
    <property type="entry name" value="FYVE"/>
    <property type="match status" value="1"/>
</dbReference>
<dbReference type="EC" id="2.7.1.150" evidence="1"/>
<feature type="compositionally biased region" description="Polar residues" evidence="11">
    <location>
        <begin position="46"/>
        <end position="72"/>
    </location>
</feature>
<feature type="compositionally biased region" description="Basic and acidic residues" evidence="11">
    <location>
        <begin position="1727"/>
        <end position="1744"/>
    </location>
</feature>
<dbReference type="InterPro" id="IPR027483">
    <property type="entry name" value="PInositol-4-P-4/5-kinase_C_sf"/>
</dbReference>